<dbReference type="KEGG" id="rlc:K227x_18290"/>
<evidence type="ECO:0000313" key="2">
    <source>
        <dbReference type="Proteomes" id="UP000318538"/>
    </source>
</evidence>
<name>A0A517N8I1_9BACT</name>
<proteinExistence type="predicted"/>
<accession>A0A517N8I1</accession>
<organism evidence="1 2">
    <name type="scientific">Rubripirellula lacrimiformis</name>
    <dbReference type="NCBI Taxonomy" id="1930273"/>
    <lineage>
        <taxon>Bacteria</taxon>
        <taxon>Pseudomonadati</taxon>
        <taxon>Planctomycetota</taxon>
        <taxon>Planctomycetia</taxon>
        <taxon>Pirellulales</taxon>
        <taxon>Pirellulaceae</taxon>
        <taxon>Rubripirellula</taxon>
    </lineage>
</organism>
<keyword evidence="2" id="KW-1185">Reference proteome</keyword>
<dbReference type="AlphaFoldDB" id="A0A517N8I1"/>
<dbReference type="Proteomes" id="UP000318538">
    <property type="component" value="Chromosome"/>
</dbReference>
<gene>
    <name evidence="1" type="ORF">K227x_18290</name>
</gene>
<dbReference type="EMBL" id="CP036525">
    <property type="protein sequence ID" value="QDT03445.1"/>
    <property type="molecule type" value="Genomic_DNA"/>
</dbReference>
<protein>
    <submittedName>
        <fullName evidence="1">Uncharacterized protein</fullName>
    </submittedName>
</protein>
<sequence length="89" mass="10057">MDLESLRFADHTMVHCKLASRGKPMKYSTLAAVATRFTSNLCFECISRLAIFGATRKASLWGRFVPRTFRRAPRGYVSHTSEQTSTQVV</sequence>
<evidence type="ECO:0000313" key="1">
    <source>
        <dbReference type="EMBL" id="QDT03445.1"/>
    </source>
</evidence>
<reference evidence="1 2" key="1">
    <citation type="submission" date="2019-02" db="EMBL/GenBank/DDBJ databases">
        <title>Deep-cultivation of Planctomycetes and their phenomic and genomic characterization uncovers novel biology.</title>
        <authorList>
            <person name="Wiegand S."/>
            <person name="Jogler M."/>
            <person name="Boedeker C."/>
            <person name="Pinto D."/>
            <person name="Vollmers J."/>
            <person name="Rivas-Marin E."/>
            <person name="Kohn T."/>
            <person name="Peeters S.H."/>
            <person name="Heuer A."/>
            <person name="Rast P."/>
            <person name="Oberbeckmann S."/>
            <person name="Bunk B."/>
            <person name="Jeske O."/>
            <person name="Meyerdierks A."/>
            <person name="Storesund J.E."/>
            <person name="Kallscheuer N."/>
            <person name="Luecker S."/>
            <person name="Lage O.M."/>
            <person name="Pohl T."/>
            <person name="Merkel B.J."/>
            <person name="Hornburger P."/>
            <person name="Mueller R.-W."/>
            <person name="Bruemmer F."/>
            <person name="Labrenz M."/>
            <person name="Spormann A.M."/>
            <person name="Op den Camp H."/>
            <person name="Overmann J."/>
            <person name="Amann R."/>
            <person name="Jetten M.S.M."/>
            <person name="Mascher T."/>
            <person name="Medema M.H."/>
            <person name="Devos D.P."/>
            <person name="Kaster A.-K."/>
            <person name="Ovreas L."/>
            <person name="Rohde M."/>
            <person name="Galperin M.Y."/>
            <person name="Jogler C."/>
        </authorList>
    </citation>
    <scope>NUCLEOTIDE SEQUENCE [LARGE SCALE GENOMIC DNA]</scope>
    <source>
        <strain evidence="1 2">K22_7</strain>
    </source>
</reference>